<gene>
    <name evidence="1" type="ORF">SAMN06296020_10695</name>
</gene>
<sequence>MITLQTKYDQHDKNASNYIENSQKTIEKQNTAVAAASFQNVLDDLLNQSTGAVTHTNHNTGAVTNGLSETQLPDYDYRYDSIRSGTTAANVLPQSGDMITTTYRGWTPKNPIERNQLWNRIAQEHPEALKSKVTDSQGYDNLLEAQAAEVREKLRALGVDMMTSAIIASREVATTVRRPDGSVPGYGSSGYRSLPASVKSTPVPGENLAREGVGYAYVNRYGKTHVVRDLARALDYTADGNVYEYTGFFGGGHAYNSHFVAQQLSLTNNVLSSTDKQFSYRVRQLTDLDINRMTQIASR</sequence>
<name>A0AA46AJ29_9CLOT</name>
<dbReference type="EMBL" id="FXUF01000006">
    <property type="protein sequence ID" value="SMP56639.1"/>
    <property type="molecule type" value="Genomic_DNA"/>
</dbReference>
<accession>A0AA46AJ29</accession>
<evidence type="ECO:0000313" key="2">
    <source>
        <dbReference type="Proteomes" id="UP001158066"/>
    </source>
</evidence>
<protein>
    <submittedName>
        <fullName evidence="1">Uncharacterized protein</fullName>
    </submittedName>
</protein>
<keyword evidence="2" id="KW-1185">Reference proteome</keyword>
<proteinExistence type="predicted"/>
<comment type="caution">
    <text evidence="1">The sequence shown here is derived from an EMBL/GenBank/DDBJ whole genome shotgun (WGS) entry which is preliminary data.</text>
</comment>
<organism evidence="1 2">
    <name type="scientific">Anoxynatronum buryatiense</name>
    <dbReference type="NCBI Taxonomy" id="489973"/>
    <lineage>
        <taxon>Bacteria</taxon>
        <taxon>Bacillati</taxon>
        <taxon>Bacillota</taxon>
        <taxon>Clostridia</taxon>
        <taxon>Eubacteriales</taxon>
        <taxon>Clostridiaceae</taxon>
        <taxon>Anoxynatronum</taxon>
    </lineage>
</organism>
<reference evidence="1" key="1">
    <citation type="submission" date="2017-05" db="EMBL/GenBank/DDBJ databases">
        <authorList>
            <person name="Varghese N."/>
            <person name="Submissions S."/>
        </authorList>
    </citation>
    <scope>NUCLEOTIDE SEQUENCE</scope>
    <source>
        <strain evidence="1">Su22</strain>
    </source>
</reference>
<evidence type="ECO:0000313" key="1">
    <source>
        <dbReference type="EMBL" id="SMP56639.1"/>
    </source>
</evidence>
<dbReference type="AlphaFoldDB" id="A0AA46AJ29"/>
<dbReference type="RefSeq" id="WP_283409264.1">
    <property type="nucleotide sequence ID" value="NZ_FXUF01000006.1"/>
</dbReference>
<dbReference type="Proteomes" id="UP001158066">
    <property type="component" value="Unassembled WGS sequence"/>
</dbReference>